<evidence type="ECO:0000256" key="4">
    <source>
        <dbReference type="ARBA" id="ARBA00022679"/>
    </source>
</evidence>
<dbReference type="EC" id="2.7.8.-" evidence="12 13"/>
<keyword evidence="7 12" id="KW-1133">Transmembrane helix</keyword>
<evidence type="ECO:0000313" key="15">
    <source>
        <dbReference type="EMBL" id="MDP5275588.1"/>
    </source>
</evidence>
<dbReference type="Gene3D" id="3.30.870.10">
    <property type="entry name" value="Endonuclease Chain A"/>
    <property type="match status" value="2"/>
</dbReference>
<keyword evidence="9 12" id="KW-0472">Membrane</keyword>
<keyword evidence="3 12" id="KW-0444">Lipid biosynthesis</keyword>
<evidence type="ECO:0000256" key="2">
    <source>
        <dbReference type="ARBA" id="ARBA00022475"/>
    </source>
</evidence>
<keyword evidence="4 12" id="KW-0808">Transferase</keyword>
<dbReference type="CDD" id="cd09112">
    <property type="entry name" value="PLDc_CLS_2"/>
    <property type="match status" value="1"/>
</dbReference>
<dbReference type="EMBL" id="JAVAMP010000008">
    <property type="protein sequence ID" value="MDP5275588.1"/>
    <property type="molecule type" value="Genomic_DNA"/>
</dbReference>
<evidence type="ECO:0000256" key="9">
    <source>
        <dbReference type="ARBA" id="ARBA00023136"/>
    </source>
</evidence>
<feature type="active site" evidence="12">
    <location>
        <position position="249"/>
    </location>
</feature>
<keyword evidence="10 12" id="KW-0594">Phospholipid biosynthesis</keyword>
<evidence type="ECO:0000313" key="16">
    <source>
        <dbReference type="Proteomes" id="UP001231941"/>
    </source>
</evidence>
<dbReference type="HAMAP" id="MF_01916">
    <property type="entry name" value="Cardiolipin_synth_Cls"/>
    <property type="match status" value="1"/>
</dbReference>
<reference evidence="15 16" key="1">
    <citation type="submission" date="2023-08" db="EMBL/GenBank/DDBJ databases">
        <authorList>
            <person name="Park J.-S."/>
        </authorList>
    </citation>
    <scope>NUCLEOTIDE SEQUENCE [LARGE SCALE GENOMIC DNA]</scope>
    <source>
        <strain evidence="15 16">2205SS18-9</strain>
    </source>
</reference>
<keyword evidence="2 12" id="KW-1003">Cell membrane</keyword>
<comment type="subcellular location">
    <subcellularLocation>
        <location evidence="1 12">Cell membrane</location>
        <topology evidence="1 12">Multi-pass membrane protein</topology>
    </subcellularLocation>
</comment>
<evidence type="ECO:0000256" key="5">
    <source>
        <dbReference type="ARBA" id="ARBA00022692"/>
    </source>
</evidence>
<keyword evidence="8 12" id="KW-0443">Lipid metabolism</keyword>
<evidence type="ECO:0000256" key="13">
    <source>
        <dbReference type="NCBIfam" id="TIGR04265"/>
    </source>
</evidence>
<feature type="domain" description="PLD phosphodiesterase" evidence="14">
    <location>
        <begin position="416"/>
        <end position="443"/>
    </location>
</feature>
<evidence type="ECO:0000256" key="10">
    <source>
        <dbReference type="ARBA" id="ARBA00023209"/>
    </source>
</evidence>
<feature type="transmembrane region" description="Helical" evidence="12">
    <location>
        <begin position="30"/>
        <end position="49"/>
    </location>
</feature>
<proteinExistence type="inferred from homology"/>
<feature type="active site" evidence="12">
    <location>
        <position position="242"/>
    </location>
</feature>
<dbReference type="InterPro" id="IPR027379">
    <property type="entry name" value="CLS_N"/>
</dbReference>
<evidence type="ECO:0000256" key="6">
    <source>
        <dbReference type="ARBA" id="ARBA00022737"/>
    </source>
</evidence>
<evidence type="ECO:0000259" key="14">
    <source>
        <dbReference type="PROSITE" id="PS50035"/>
    </source>
</evidence>
<comment type="similarity">
    <text evidence="12">Belongs to the phospholipase D family. Cardiolipin synthase subfamily.</text>
</comment>
<evidence type="ECO:0000256" key="7">
    <source>
        <dbReference type="ARBA" id="ARBA00022989"/>
    </source>
</evidence>
<dbReference type="SUPFAM" id="SSF56024">
    <property type="entry name" value="Phospholipase D/nuclease"/>
    <property type="match status" value="2"/>
</dbReference>
<gene>
    <name evidence="15" type="primary">cls</name>
    <name evidence="15" type="ORF">Q5Y73_15870</name>
</gene>
<evidence type="ECO:0000256" key="3">
    <source>
        <dbReference type="ARBA" id="ARBA00022516"/>
    </source>
</evidence>
<keyword evidence="6" id="KW-0677">Repeat</keyword>
<protein>
    <recommendedName>
        <fullName evidence="12 13">Cardiolipin synthase</fullName>
        <shortName evidence="12">CL synthase</shortName>
        <ecNumber evidence="12 13">2.7.8.-</ecNumber>
    </recommendedName>
</protein>
<evidence type="ECO:0000256" key="11">
    <source>
        <dbReference type="ARBA" id="ARBA00023264"/>
    </source>
</evidence>
<dbReference type="CDD" id="cd09110">
    <property type="entry name" value="PLDc_CLS_1"/>
    <property type="match status" value="1"/>
</dbReference>
<dbReference type="InterPro" id="IPR001736">
    <property type="entry name" value="PLipase_D/transphosphatidylase"/>
</dbReference>
<feature type="active site" evidence="12">
    <location>
        <position position="423"/>
    </location>
</feature>
<dbReference type="NCBIfam" id="TIGR04265">
    <property type="entry name" value="bac_cardiolipin"/>
    <property type="match status" value="1"/>
</dbReference>
<comment type="caution">
    <text evidence="15">The sequence shown here is derived from an EMBL/GenBank/DDBJ whole genome shotgun (WGS) entry which is preliminary data.</text>
</comment>
<evidence type="ECO:0000256" key="1">
    <source>
        <dbReference type="ARBA" id="ARBA00004651"/>
    </source>
</evidence>
<dbReference type="InterPro" id="IPR022924">
    <property type="entry name" value="Cardiolipin_synthase"/>
</dbReference>
<accession>A0ABT9J1V4</accession>
<comment type="function">
    <text evidence="12">Catalyzes the reversible phosphatidyl group transfer from one phosphatidylglycerol molecule to another to form cardiolipin (CL) (diphosphatidylglycerol) and glycerol.</text>
</comment>
<feature type="domain" description="PLD phosphodiesterase" evidence="14">
    <location>
        <begin position="237"/>
        <end position="264"/>
    </location>
</feature>
<dbReference type="RefSeq" id="WP_305992894.1">
    <property type="nucleotide sequence ID" value="NZ_JAVAMP010000008.1"/>
</dbReference>
<dbReference type="PANTHER" id="PTHR21248">
    <property type="entry name" value="CARDIOLIPIN SYNTHASE"/>
    <property type="match status" value="1"/>
</dbReference>
<dbReference type="InterPro" id="IPR030874">
    <property type="entry name" value="Cardiolipin_synth_Firmi"/>
</dbReference>
<sequence>MKKWILIILLVLFVYTVYFFTIFFLDHKLLICINVFFSLVAFIIAMLIIFENRSPSKTINWLIVLILFPVLGFFSYALFGRSYHKRKIGDKNFYIQNNNGSNIELKTLMKSKKELTHERQRVFSNLAFNLGDSPLSFHTEVKVLTNGEVTFDEIIKSLQKAEHHIHLEYYIIRDDVIGRKIKNILIKKAREGVKIRCIYDTLGSWKLSKQYLSDLRSVGVSIKPFLPLKIRFLNNHINYRNHKKIIVVDGKIGFTGGINIGDEYLGKDKKVGFWRDTHLMLKGEAVNALQYFFIKDWLFAANEKFNTEEYFIQDYKSKHQNLGAVQVINSGPDQKWVVMKNLFFSMIISAKKSIWFASPYFIPDEDILSALKVACLNGIDVKFIFPSNPDNRFVYYASRSYFLDLIEAGMKIYQYNHGFMHSKFIIIDQDYATIGTTNMDMRSFHLNFEVNVFLYQQNSVKKLVEDFENDLLDSTFIGLEQFKNRSRLQKIAESFARLASPLL</sequence>
<dbReference type="InterPro" id="IPR025202">
    <property type="entry name" value="PLD-like_dom"/>
</dbReference>
<feature type="transmembrane region" description="Helical" evidence="12">
    <location>
        <begin position="61"/>
        <end position="79"/>
    </location>
</feature>
<dbReference type="Pfam" id="PF13091">
    <property type="entry name" value="PLDc_2"/>
    <property type="match status" value="2"/>
</dbReference>
<dbReference type="PROSITE" id="PS50035">
    <property type="entry name" value="PLD"/>
    <property type="match status" value="2"/>
</dbReference>
<keyword evidence="11 12" id="KW-1208">Phospholipid metabolism</keyword>
<dbReference type="SMART" id="SM00155">
    <property type="entry name" value="PLDc"/>
    <property type="match status" value="2"/>
</dbReference>
<feature type="transmembrane region" description="Helical" evidence="12">
    <location>
        <begin position="6"/>
        <end position="25"/>
    </location>
</feature>
<feature type="active site" evidence="12">
    <location>
        <position position="428"/>
    </location>
</feature>
<feature type="active site" evidence="12">
    <location>
        <position position="244"/>
    </location>
</feature>
<dbReference type="Proteomes" id="UP001231941">
    <property type="component" value="Unassembled WGS sequence"/>
</dbReference>
<dbReference type="PANTHER" id="PTHR21248:SF20">
    <property type="entry name" value="CARDIOLIPIN SYNTHASE YWIE-RELATED"/>
    <property type="match status" value="1"/>
</dbReference>
<name>A0ABT9J1V4_9BACL</name>
<feature type="active site" evidence="12">
    <location>
        <position position="421"/>
    </location>
</feature>
<keyword evidence="5 12" id="KW-0812">Transmembrane</keyword>
<comment type="catalytic activity">
    <reaction evidence="12">
        <text>2 a 1,2-diacyl-sn-glycero-3-phospho-(1'-sn-glycerol) = a cardiolipin + glycerol</text>
        <dbReference type="Rhea" id="RHEA:31451"/>
        <dbReference type="ChEBI" id="CHEBI:17754"/>
        <dbReference type="ChEBI" id="CHEBI:62237"/>
        <dbReference type="ChEBI" id="CHEBI:64716"/>
    </reaction>
</comment>
<evidence type="ECO:0000256" key="8">
    <source>
        <dbReference type="ARBA" id="ARBA00023098"/>
    </source>
</evidence>
<evidence type="ECO:0000256" key="12">
    <source>
        <dbReference type="HAMAP-Rule" id="MF_01916"/>
    </source>
</evidence>
<organism evidence="15 16">
    <name type="scientific">Chengkuizengella axinellae</name>
    <dbReference type="NCBI Taxonomy" id="3064388"/>
    <lineage>
        <taxon>Bacteria</taxon>
        <taxon>Bacillati</taxon>
        <taxon>Bacillota</taxon>
        <taxon>Bacilli</taxon>
        <taxon>Bacillales</taxon>
        <taxon>Paenibacillaceae</taxon>
        <taxon>Chengkuizengella</taxon>
    </lineage>
</organism>
<dbReference type="Pfam" id="PF13396">
    <property type="entry name" value="PLDc_N"/>
    <property type="match status" value="1"/>
</dbReference>
<keyword evidence="16" id="KW-1185">Reference proteome</keyword>